<dbReference type="GO" id="GO:0005634">
    <property type="term" value="C:nucleus"/>
    <property type="evidence" value="ECO:0007669"/>
    <property type="project" value="UniProtKB-SubCell"/>
</dbReference>
<dbReference type="Pfam" id="PF00241">
    <property type="entry name" value="Cofilin_ADF"/>
    <property type="match status" value="1"/>
</dbReference>
<dbReference type="OrthoDB" id="3919494at2759"/>
<sequence length="118" mass="13882">MSARYFYIYNLKVDSESHTVFVDEELDDLAGLEELRAELPEHQPRFVIYSCRLEHTDGRVSYPMIFIFSTPKDAKPQLQMMYAGSKLSLVKEADLTKVYEVRELEELTDDWIVEKLQK</sequence>
<comment type="caution">
    <text evidence="8">The sequence shown here is derived from an EMBL/GenBank/DDBJ whole genome shotgun (WGS) entry which is preliminary data.</text>
</comment>
<comment type="subcellular location">
    <subcellularLocation>
        <location evidence="2">Cytoplasm</location>
    </subcellularLocation>
    <subcellularLocation>
        <location evidence="1">Nucleus</location>
    </subcellularLocation>
</comment>
<keyword evidence="5" id="KW-0539">Nucleus</keyword>
<dbReference type="CDD" id="cd11283">
    <property type="entry name" value="ADF_GMF-beta_like"/>
    <property type="match status" value="1"/>
</dbReference>
<dbReference type="AlphaFoldDB" id="A0A6A4VPE9"/>
<organism evidence="8 9">
    <name type="scientific">Amphibalanus amphitrite</name>
    <name type="common">Striped barnacle</name>
    <name type="synonym">Balanus amphitrite</name>
    <dbReference type="NCBI Taxonomy" id="1232801"/>
    <lineage>
        <taxon>Eukaryota</taxon>
        <taxon>Metazoa</taxon>
        <taxon>Ecdysozoa</taxon>
        <taxon>Arthropoda</taxon>
        <taxon>Crustacea</taxon>
        <taxon>Multicrustacea</taxon>
        <taxon>Cirripedia</taxon>
        <taxon>Thoracica</taxon>
        <taxon>Thoracicalcarea</taxon>
        <taxon>Balanomorpha</taxon>
        <taxon>Balanoidea</taxon>
        <taxon>Balanidae</taxon>
        <taxon>Amphibalaninae</taxon>
        <taxon>Amphibalanus</taxon>
    </lineage>
</organism>
<dbReference type="FunFam" id="3.40.20.10:FF:000026">
    <property type="entry name" value="Glia maturation factor"/>
    <property type="match status" value="1"/>
</dbReference>
<accession>A0A6A4VPE9</accession>
<proteinExistence type="inferred from homology"/>
<dbReference type="InterPro" id="IPR029006">
    <property type="entry name" value="ADF-H/Gelsolin-like_dom_sf"/>
</dbReference>
<evidence type="ECO:0000256" key="3">
    <source>
        <dbReference type="ARBA" id="ARBA00010055"/>
    </source>
</evidence>
<dbReference type="SMART" id="SM00102">
    <property type="entry name" value="ADF"/>
    <property type="match status" value="1"/>
</dbReference>
<dbReference type="GO" id="GO:0034316">
    <property type="term" value="P:negative regulation of Arp2/3 complex-mediated actin nucleation"/>
    <property type="evidence" value="ECO:0007669"/>
    <property type="project" value="TreeGrafter"/>
</dbReference>
<dbReference type="GO" id="GO:0030864">
    <property type="term" value="C:cortical actin cytoskeleton"/>
    <property type="evidence" value="ECO:0007669"/>
    <property type="project" value="TreeGrafter"/>
</dbReference>
<dbReference type="Proteomes" id="UP000440578">
    <property type="component" value="Unassembled WGS sequence"/>
</dbReference>
<dbReference type="PROSITE" id="PS51263">
    <property type="entry name" value="ADF_H"/>
    <property type="match status" value="1"/>
</dbReference>
<dbReference type="InterPro" id="IPR011171">
    <property type="entry name" value="GMF"/>
</dbReference>
<evidence type="ECO:0000256" key="6">
    <source>
        <dbReference type="PIRNR" id="PIRNR001788"/>
    </source>
</evidence>
<dbReference type="InterPro" id="IPR002108">
    <property type="entry name" value="ADF-H"/>
</dbReference>
<evidence type="ECO:0000256" key="1">
    <source>
        <dbReference type="ARBA" id="ARBA00004123"/>
    </source>
</evidence>
<dbReference type="PANTHER" id="PTHR11249">
    <property type="entry name" value="GLIAL FACTOR NATURATION FACTOR"/>
    <property type="match status" value="1"/>
</dbReference>
<keyword evidence="9" id="KW-1185">Reference proteome</keyword>
<feature type="domain" description="ADF-H" evidence="7">
    <location>
        <begin position="1"/>
        <end position="117"/>
    </location>
</feature>
<dbReference type="PANTHER" id="PTHR11249:SF2">
    <property type="entry name" value="GLIA MATURATION FACTOR"/>
    <property type="match status" value="1"/>
</dbReference>
<protein>
    <submittedName>
        <fullName evidence="8">Glia maturation factor beta</fullName>
    </submittedName>
</protein>
<evidence type="ECO:0000313" key="9">
    <source>
        <dbReference type="Proteomes" id="UP000440578"/>
    </source>
</evidence>
<dbReference type="Gene3D" id="3.40.20.10">
    <property type="entry name" value="Severin"/>
    <property type="match status" value="1"/>
</dbReference>
<dbReference type="PIRSF" id="PIRSF001788">
    <property type="entry name" value="GMF-beta"/>
    <property type="match status" value="1"/>
</dbReference>
<gene>
    <name evidence="8" type="primary">GMFB</name>
    <name evidence="8" type="ORF">FJT64_009890</name>
</gene>
<evidence type="ECO:0000256" key="5">
    <source>
        <dbReference type="ARBA" id="ARBA00023242"/>
    </source>
</evidence>
<evidence type="ECO:0000256" key="4">
    <source>
        <dbReference type="ARBA" id="ARBA00022490"/>
    </source>
</evidence>
<comment type="similarity">
    <text evidence="3 6">Belongs to the actin-binding proteins ADF family. GMF subfamily.</text>
</comment>
<keyword evidence="4" id="KW-0963">Cytoplasm</keyword>
<reference evidence="8 9" key="1">
    <citation type="submission" date="2019-07" db="EMBL/GenBank/DDBJ databases">
        <title>Draft genome assembly of a fouling barnacle, Amphibalanus amphitrite (Darwin, 1854): The first reference genome for Thecostraca.</title>
        <authorList>
            <person name="Kim W."/>
        </authorList>
    </citation>
    <scope>NUCLEOTIDE SEQUENCE [LARGE SCALE GENOMIC DNA]</scope>
    <source>
        <strain evidence="8">SNU_AA5</strain>
        <tissue evidence="8">Soma without cirri and trophi</tissue>
    </source>
</reference>
<dbReference type="GO" id="GO:0071933">
    <property type="term" value="F:Arp2/3 complex binding"/>
    <property type="evidence" value="ECO:0007669"/>
    <property type="project" value="InterPro"/>
</dbReference>
<dbReference type="GO" id="GO:0071846">
    <property type="term" value="P:actin filament debranching"/>
    <property type="evidence" value="ECO:0007669"/>
    <property type="project" value="InterPro"/>
</dbReference>
<evidence type="ECO:0000313" key="8">
    <source>
        <dbReference type="EMBL" id="KAF0292078.1"/>
    </source>
</evidence>
<evidence type="ECO:0000259" key="7">
    <source>
        <dbReference type="PROSITE" id="PS51263"/>
    </source>
</evidence>
<evidence type="ECO:0000256" key="2">
    <source>
        <dbReference type="ARBA" id="ARBA00004496"/>
    </source>
</evidence>
<dbReference type="EMBL" id="VIIS01001840">
    <property type="protein sequence ID" value="KAF0292078.1"/>
    <property type="molecule type" value="Genomic_DNA"/>
</dbReference>
<name>A0A6A4VPE9_AMPAM</name>
<dbReference type="SUPFAM" id="SSF55753">
    <property type="entry name" value="Actin depolymerizing proteins"/>
    <property type="match status" value="1"/>
</dbReference>
<dbReference type="GO" id="GO:0003779">
    <property type="term" value="F:actin binding"/>
    <property type="evidence" value="ECO:0007669"/>
    <property type="project" value="InterPro"/>
</dbReference>